<dbReference type="Proteomes" id="UP001057481">
    <property type="component" value="Unassembled WGS sequence"/>
</dbReference>
<dbReference type="Pfam" id="PF00015">
    <property type="entry name" value="MCPsignal"/>
    <property type="match status" value="1"/>
</dbReference>
<dbReference type="PANTHER" id="PTHR32089:SF112">
    <property type="entry name" value="LYSOZYME-LIKE PROTEIN-RELATED"/>
    <property type="match status" value="1"/>
</dbReference>
<keyword evidence="3" id="KW-0145">Chemotaxis</keyword>
<evidence type="ECO:0000259" key="11">
    <source>
        <dbReference type="PROSITE" id="PS50111"/>
    </source>
</evidence>
<comment type="subcellular location">
    <subcellularLocation>
        <location evidence="1">Cell membrane</location>
        <topology evidence="1">Multi-pass membrane protein</topology>
    </subcellularLocation>
</comment>
<dbReference type="Pfam" id="PF02743">
    <property type="entry name" value="dCache_1"/>
    <property type="match status" value="1"/>
</dbReference>
<dbReference type="EMBL" id="JAGMVS010000062">
    <property type="protein sequence ID" value="MCM2437323.1"/>
    <property type="molecule type" value="Genomic_DNA"/>
</dbReference>
<evidence type="ECO:0000256" key="3">
    <source>
        <dbReference type="ARBA" id="ARBA00022500"/>
    </source>
</evidence>
<evidence type="ECO:0000256" key="6">
    <source>
        <dbReference type="ARBA" id="ARBA00023136"/>
    </source>
</evidence>
<evidence type="ECO:0000256" key="8">
    <source>
        <dbReference type="PROSITE-ProRule" id="PRU00284"/>
    </source>
</evidence>
<reference evidence="12" key="1">
    <citation type="submission" date="2021-04" db="EMBL/GenBank/DDBJ databases">
        <title>Taxonomic assessment of Weissella genus.</title>
        <authorList>
            <person name="Fanelli F."/>
            <person name="Chieffi D."/>
            <person name="Dell'Aquila A."/>
            <person name="Gyu-Sung C."/>
            <person name="Franz C.M.A.P."/>
            <person name="Fusco V."/>
        </authorList>
    </citation>
    <scope>NUCLEOTIDE SEQUENCE</scope>
    <source>
        <strain evidence="12">LMG 25373</strain>
    </source>
</reference>
<keyword evidence="5 10" id="KW-1133">Transmembrane helix</keyword>
<name>A0ABT0VHK5_9LACO</name>
<keyword evidence="9" id="KW-0175">Coiled coil</keyword>
<dbReference type="SUPFAM" id="SSF103190">
    <property type="entry name" value="Sensory domain-like"/>
    <property type="match status" value="1"/>
</dbReference>
<dbReference type="PANTHER" id="PTHR32089">
    <property type="entry name" value="METHYL-ACCEPTING CHEMOTAXIS PROTEIN MCPB"/>
    <property type="match status" value="1"/>
</dbReference>
<evidence type="ECO:0000256" key="10">
    <source>
        <dbReference type="SAM" id="Phobius"/>
    </source>
</evidence>
<comment type="caution">
    <text evidence="12">The sequence shown here is derived from an EMBL/GenBank/DDBJ whole genome shotgun (WGS) entry which is preliminary data.</text>
</comment>
<feature type="transmembrane region" description="Helical" evidence="10">
    <location>
        <begin position="279"/>
        <end position="302"/>
    </location>
</feature>
<evidence type="ECO:0000256" key="9">
    <source>
        <dbReference type="SAM" id="Coils"/>
    </source>
</evidence>
<keyword evidence="13" id="KW-1185">Reference proteome</keyword>
<feature type="domain" description="Methyl-accepting transducer" evidence="11">
    <location>
        <begin position="397"/>
        <end position="654"/>
    </location>
</feature>
<dbReference type="InterPro" id="IPR029151">
    <property type="entry name" value="Sensor-like_sf"/>
</dbReference>
<evidence type="ECO:0000313" key="12">
    <source>
        <dbReference type="EMBL" id="MCM2437323.1"/>
    </source>
</evidence>
<evidence type="ECO:0000256" key="7">
    <source>
        <dbReference type="ARBA" id="ARBA00023224"/>
    </source>
</evidence>
<dbReference type="InterPro" id="IPR033479">
    <property type="entry name" value="dCache_1"/>
</dbReference>
<keyword evidence="4 10" id="KW-0812">Transmembrane</keyword>
<dbReference type="PROSITE" id="PS50111">
    <property type="entry name" value="CHEMOTAXIS_TRANSDUC_2"/>
    <property type="match status" value="1"/>
</dbReference>
<dbReference type="SUPFAM" id="SSF58104">
    <property type="entry name" value="Methyl-accepting chemotaxis protein (MCP) signaling domain"/>
    <property type="match status" value="1"/>
</dbReference>
<keyword evidence="7 8" id="KW-0807">Transducer</keyword>
<evidence type="ECO:0000256" key="4">
    <source>
        <dbReference type="ARBA" id="ARBA00022692"/>
    </source>
</evidence>
<gene>
    <name evidence="12" type="ORF">KAK10_05300</name>
</gene>
<protein>
    <submittedName>
        <fullName evidence="12">Methyl-accepting chemotaxis protein</fullName>
    </submittedName>
</protein>
<dbReference type="Gene3D" id="1.10.287.950">
    <property type="entry name" value="Methyl-accepting chemotaxis protein"/>
    <property type="match status" value="1"/>
</dbReference>
<dbReference type="SMART" id="SM00283">
    <property type="entry name" value="MA"/>
    <property type="match status" value="1"/>
</dbReference>
<sequence>MVRKKSLNRGIIVTLFLAVVIPVLIMVVGSYATTRQLLIQRNNVANQAAAANLAQSDVDLKMSAKQAINGMLSNEVFDSSKNFNLKRIKQIITQAQAENSIINHAIFGMSNAKYVATSTTLPNNFNPVKRPWYVGANNQPGKIAFSTPYKDANTGNYITSVSKLIHDKDGNAGVISFNIAYTNLQKNVENLKVGRTGNVMLVSSDGIVIASRRKALIGKNIKNTNTFKQIATTSKVKGHVLPNKASKVETTYYDKGSKGNQVWAISAVSRTDLKQEEHALYLFAAVIALILGTVAIIFAIIVTRIIDKIIGRFSHYLAMAGSGKFATIDSTDPEKFNATQFSDKITNKLLTSEVNGHELQKLTYHYNQTIKSIGVAINHVQKQSINVAQSADELYELSQQTDKATEEVAQTITGIAEVTGSQAQDTANSVQQVQQLAEVVQLLHTNVATMNSQTQEAAQISTQNMEITGGVDENWQNELAKMTALMHSMDEMNQDIQNINKIISVINDISRQTNLLALNASIEAASAGESGKGFAVVASEIRKLAEQSKNSTKDIEIIIEQIRTKSSAMVEQTTNSVAGGKMQSMLIEQAQASSKEVLVRNQSMLTAINEVETASAEIENIQDSVLAKLENVAASTQENAAGTEEVSANSEEVLATMDEFTNNVDGLRKIASELKKLTNRFEIEK</sequence>
<keyword evidence="6 10" id="KW-0472">Membrane</keyword>
<proteinExistence type="predicted"/>
<feature type="transmembrane region" description="Helical" evidence="10">
    <location>
        <begin position="12"/>
        <end position="32"/>
    </location>
</feature>
<evidence type="ECO:0000256" key="2">
    <source>
        <dbReference type="ARBA" id="ARBA00022475"/>
    </source>
</evidence>
<dbReference type="CDD" id="cd18773">
    <property type="entry name" value="PDC1_HK_sensor"/>
    <property type="match status" value="1"/>
</dbReference>
<evidence type="ECO:0000256" key="1">
    <source>
        <dbReference type="ARBA" id="ARBA00004651"/>
    </source>
</evidence>
<dbReference type="RefSeq" id="WP_205142817.1">
    <property type="nucleotide sequence ID" value="NZ_JAFBDN010000001.1"/>
</dbReference>
<feature type="coiled-coil region" evidence="9">
    <location>
        <begin position="604"/>
        <end position="677"/>
    </location>
</feature>
<dbReference type="InterPro" id="IPR004089">
    <property type="entry name" value="MCPsignal_dom"/>
</dbReference>
<organism evidence="12 13">
    <name type="scientific">Periweissella beninensis</name>
    <dbReference type="NCBI Taxonomy" id="504936"/>
    <lineage>
        <taxon>Bacteria</taxon>
        <taxon>Bacillati</taxon>
        <taxon>Bacillota</taxon>
        <taxon>Bacilli</taxon>
        <taxon>Lactobacillales</taxon>
        <taxon>Lactobacillaceae</taxon>
        <taxon>Periweissella</taxon>
    </lineage>
</organism>
<evidence type="ECO:0000313" key="13">
    <source>
        <dbReference type="Proteomes" id="UP001057481"/>
    </source>
</evidence>
<keyword evidence="2" id="KW-1003">Cell membrane</keyword>
<accession>A0ABT0VHK5</accession>
<dbReference type="Gene3D" id="3.30.450.20">
    <property type="entry name" value="PAS domain"/>
    <property type="match status" value="2"/>
</dbReference>
<evidence type="ECO:0000256" key="5">
    <source>
        <dbReference type="ARBA" id="ARBA00022989"/>
    </source>
</evidence>